<name>A0A9P6ET20_9AGAR</name>
<dbReference type="GO" id="GO:0000145">
    <property type="term" value="C:exocyst"/>
    <property type="evidence" value="ECO:0007669"/>
    <property type="project" value="UniProtKB-UniRule"/>
</dbReference>
<dbReference type="PANTHER" id="PTHR12702:SF0">
    <property type="entry name" value="EXOCYST COMPLEX COMPONENT 6"/>
    <property type="match status" value="1"/>
</dbReference>
<accession>A0A9P6ET20</accession>
<dbReference type="AlphaFoldDB" id="A0A9P6ET20"/>
<evidence type="ECO:0000259" key="4">
    <source>
        <dbReference type="Pfam" id="PF20651"/>
    </source>
</evidence>
<dbReference type="EMBL" id="MU157825">
    <property type="protein sequence ID" value="KAF9534726.1"/>
    <property type="molecule type" value="Genomic_DNA"/>
</dbReference>
<evidence type="ECO:0000313" key="6">
    <source>
        <dbReference type="Proteomes" id="UP000807306"/>
    </source>
</evidence>
<dbReference type="GO" id="GO:0090522">
    <property type="term" value="P:vesicle tethering involved in exocytosis"/>
    <property type="evidence" value="ECO:0007669"/>
    <property type="project" value="UniProtKB-UniRule"/>
</dbReference>
<protein>
    <recommendedName>
        <fullName evidence="1">Exocyst complex component SEC15</fullName>
    </recommendedName>
</protein>
<evidence type="ECO:0000259" key="3">
    <source>
        <dbReference type="Pfam" id="PF04091"/>
    </source>
</evidence>
<comment type="function">
    <text evidence="1">Component of the exocyst complex involved in the docking of exocytic vesicles with fusion sites on the plasma membrane.</text>
</comment>
<keyword evidence="1" id="KW-0813">Transport</keyword>
<reference evidence="5" key="1">
    <citation type="submission" date="2020-11" db="EMBL/GenBank/DDBJ databases">
        <authorList>
            <consortium name="DOE Joint Genome Institute"/>
            <person name="Ahrendt S."/>
            <person name="Riley R."/>
            <person name="Andreopoulos W."/>
            <person name="Labutti K."/>
            <person name="Pangilinan J."/>
            <person name="Ruiz-Duenas F.J."/>
            <person name="Barrasa J.M."/>
            <person name="Sanchez-Garcia M."/>
            <person name="Camarero S."/>
            <person name="Miyauchi S."/>
            <person name="Serrano A."/>
            <person name="Linde D."/>
            <person name="Babiker R."/>
            <person name="Drula E."/>
            <person name="Ayuso-Fernandez I."/>
            <person name="Pacheco R."/>
            <person name="Padilla G."/>
            <person name="Ferreira P."/>
            <person name="Barriuso J."/>
            <person name="Kellner H."/>
            <person name="Castanera R."/>
            <person name="Alfaro M."/>
            <person name="Ramirez L."/>
            <person name="Pisabarro A.G."/>
            <person name="Kuo A."/>
            <person name="Tritt A."/>
            <person name="Lipzen A."/>
            <person name="He G."/>
            <person name="Yan M."/>
            <person name="Ng V."/>
            <person name="Cullen D."/>
            <person name="Martin F."/>
            <person name="Rosso M.-N."/>
            <person name="Henrissat B."/>
            <person name="Hibbett D."/>
            <person name="Martinez A.T."/>
            <person name="Grigoriev I.V."/>
        </authorList>
    </citation>
    <scope>NUCLEOTIDE SEQUENCE</scope>
    <source>
        <strain evidence="5">CBS 506.95</strain>
    </source>
</reference>
<evidence type="ECO:0000256" key="2">
    <source>
        <dbReference type="SAM" id="MobiDB-lite"/>
    </source>
</evidence>
<feature type="region of interest" description="Disordered" evidence="2">
    <location>
        <begin position="747"/>
        <end position="777"/>
    </location>
</feature>
<sequence>MPPRRRQQFTQEQIDQQLQQIHLLDPSSSSENLEQLGPIIKQIHTNRQQDAYLRTIQGLIDSKDAEIEKICSENYQDFISSVSTLFTVKSYTDKMKENITSLDTSVAQLGGGLVEKKRALLQSKKTAANLDEAIDNLQACLRVLDVVDRVGDMIRQGKYWSALRSLEDIQSMPPTSLSQTPFFQHLLSSLPSLRGQIKDAVTASMKQWLLEIRNISAEVGRQAVEAMESRMKRWRQRREKDALLRPNRVGSAVEMITYEKIEFNVLDNENLHVDFKPLFQCIHIYTTLDSLSDLQKSYQADRKAQSDLILPSPLPLASLPSLIQEISGFFIVESHVLETTNTFRSERDVEELWDALVARLTTAIDYSLRKENDAGNFLKVKENLLSFMMTVETYSYSSTSLSSFIIVLFEKYARLLETEFTKRFEDIVNEDEQYAMKSESDEELAKVLETVWIEEPERKEIQAASFSLPLPWSQTFYLCCQEIRTFIQKFYAFVEGVNQHRDIDELLSKSLDNLLSKSISEAIAKRLASTRAMAQVAQIVTNLEHFQVACGELGRSLTNLRSTQRGGIIRLSSTSSFQSTISRSLQRMSNLINSKLDQCFELSEYDWTPKSRETSPSMYLYELANWLTTVVDSLAIKESYKEEAYKGAMGYISECLMDFLTGRDIPMMNDNAISNILIDVDFLEDILKQIGRAHLSSVFAELRLTTSIPLSGTVQEYLVPANRQASYSAVKPKRLQSLLEKLARCGAQQRDATSRELGERRRREAEAVGRVYPGENR</sequence>
<dbReference type="PANTHER" id="PTHR12702">
    <property type="entry name" value="SEC15"/>
    <property type="match status" value="1"/>
</dbReference>
<evidence type="ECO:0000256" key="1">
    <source>
        <dbReference type="PIRNR" id="PIRNR025007"/>
    </source>
</evidence>
<feature type="domain" description="Exocyst complex subunit EXOC6/Sec15 C-terminal" evidence="3">
    <location>
        <begin position="401"/>
        <end position="741"/>
    </location>
</feature>
<dbReference type="OrthoDB" id="10267033at2759"/>
<dbReference type="GO" id="GO:0016020">
    <property type="term" value="C:membrane"/>
    <property type="evidence" value="ECO:0007669"/>
    <property type="project" value="TreeGrafter"/>
</dbReference>
<dbReference type="InterPro" id="IPR007225">
    <property type="entry name" value="EXOC6/Sec15"/>
</dbReference>
<dbReference type="Pfam" id="PF04091">
    <property type="entry name" value="Sec15_C"/>
    <property type="match status" value="1"/>
</dbReference>
<dbReference type="InterPro" id="IPR042045">
    <property type="entry name" value="EXOC6/Sec15_C_dom1"/>
</dbReference>
<comment type="similarity">
    <text evidence="1">Belongs to the SEC15 family.</text>
</comment>
<keyword evidence="6" id="KW-1185">Reference proteome</keyword>
<organism evidence="5 6">
    <name type="scientific">Crepidotus variabilis</name>
    <dbReference type="NCBI Taxonomy" id="179855"/>
    <lineage>
        <taxon>Eukaryota</taxon>
        <taxon>Fungi</taxon>
        <taxon>Dikarya</taxon>
        <taxon>Basidiomycota</taxon>
        <taxon>Agaricomycotina</taxon>
        <taxon>Agaricomycetes</taxon>
        <taxon>Agaricomycetidae</taxon>
        <taxon>Agaricales</taxon>
        <taxon>Agaricineae</taxon>
        <taxon>Crepidotaceae</taxon>
        <taxon>Crepidotus</taxon>
    </lineage>
</organism>
<proteinExistence type="inferred from homology"/>
<dbReference type="GO" id="GO:0006886">
    <property type="term" value="P:intracellular protein transport"/>
    <property type="evidence" value="ECO:0007669"/>
    <property type="project" value="InterPro"/>
</dbReference>
<gene>
    <name evidence="5" type="ORF">CPB83DRAFT_802896</name>
</gene>
<feature type="compositionally biased region" description="Basic and acidic residues" evidence="2">
    <location>
        <begin position="752"/>
        <end position="767"/>
    </location>
</feature>
<dbReference type="InterPro" id="IPR048359">
    <property type="entry name" value="EXOC6_Sec15_N"/>
</dbReference>
<dbReference type="GO" id="GO:0006893">
    <property type="term" value="P:Golgi to plasma membrane transport"/>
    <property type="evidence" value="ECO:0007669"/>
    <property type="project" value="TreeGrafter"/>
</dbReference>
<feature type="domain" description="Exocyst complex component EXOC6/Sec15 N-terminal" evidence="4">
    <location>
        <begin position="57"/>
        <end position="223"/>
    </location>
</feature>
<dbReference type="InterPro" id="IPR046361">
    <property type="entry name" value="EXOC6/Sec15_C"/>
</dbReference>
<evidence type="ECO:0000313" key="5">
    <source>
        <dbReference type="EMBL" id="KAF9534726.1"/>
    </source>
</evidence>
<dbReference type="Proteomes" id="UP000807306">
    <property type="component" value="Unassembled WGS sequence"/>
</dbReference>
<dbReference type="Pfam" id="PF20651">
    <property type="entry name" value="EXOC6_Sec15_N"/>
    <property type="match status" value="1"/>
</dbReference>
<dbReference type="Gene3D" id="1.10.357.30">
    <property type="entry name" value="Exocyst complex subunit Sec15 C-terminal domain, N-terminal subdomain"/>
    <property type="match status" value="1"/>
</dbReference>
<keyword evidence="1" id="KW-0268">Exocytosis</keyword>
<dbReference type="PIRSF" id="PIRSF025007">
    <property type="entry name" value="Sec15"/>
    <property type="match status" value="1"/>
</dbReference>
<comment type="caution">
    <text evidence="5">The sequence shown here is derived from an EMBL/GenBank/DDBJ whole genome shotgun (WGS) entry which is preliminary data.</text>
</comment>